<feature type="compositionally biased region" description="Pro residues" evidence="1">
    <location>
        <begin position="413"/>
        <end position="427"/>
    </location>
</feature>
<protein>
    <submittedName>
        <fullName evidence="2">Uncharacterized protein</fullName>
    </submittedName>
</protein>
<proteinExistence type="predicted"/>
<feature type="region of interest" description="Disordered" evidence="1">
    <location>
        <begin position="80"/>
        <end position="100"/>
    </location>
</feature>
<keyword evidence="3" id="KW-1185">Reference proteome</keyword>
<gene>
    <name evidence="2" type="ORF">H4R18_003190</name>
</gene>
<dbReference type="EMBL" id="JANBUL010000121">
    <property type="protein sequence ID" value="KAJ2780895.1"/>
    <property type="molecule type" value="Genomic_DNA"/>
</dbReference>
<feature type="region of interest" description="Disordered" evidence="1">
    <location>
        <begin position="207"/>
        <end position="233"/>
    </location>
</feature>
<feature type="compositionally biased region" description="Pro residues" evidence="1">
    <location>
        <begin position="597"/>
        <end position="613"/>
    </location>
</feature>
<feature type="region of interest" description="Disordered" evidence="1">
    <location>
        <begin position="1"/>
        <end position="43"/>
    </location>
</feature>
<feature type="region of interest" description="Disordered" evidence="1">
    <location>
        <begin position="279"/>
        <end position="630"/>
    </location>
</feature>
<comment type="caution">
    <text evidence="2">The sequence shown here is derived from an EMBL/GenBank/DDBJ whole genome shotgun (WGS) entry which is preliminary data.</text>
</comment>
<accession>A0A9W8H8P9</accession>
<reference evidence="2" key="1">
    <citation type="submission" date="2022-07" db="EMBL/GenBank/DDBJ databases">
        <title>Phylogenomic reconstructions and comparative analyses of Kickxellomycotina fungi.</title>
        <authorList>
            <person name="Reynolds N.K."/>
            <person name="Stajich J.E."/>
            <person name="Barry K."/>
            <person name="Grigoriev I.V."/>
            <person name="Crous P."/>
            <person name="Smith M.E."/>
        </authorList>
    </citation>
    <scope>NUCLEOTIDE SEQUENCE</scope>
    <source>
        <strain evidence="2">NBRC 105414</strain>
    </source>
</reference>
<name>A0A9W8H8P9_9FUNG</name>
<dbReference type="OrthoDB" id="5572813at2759"/>
<feature type="compositionally biased region" description="Basic residues" evidence="1">
    <location>
        <begin position="28"/>
        <end position="38"/>
    </location>
</feature>
<feature type="compositionally biased region" description="Low complexity" evidence="1">
    <location>
        <begin position="113"/>
        <end position="122"/>
    </location>
</feature>
<sequence length="671" mass="69529">MDRRYAGAAPLSPPPEGAAARPGGLLKLFRRGPPKHPKLNPVGISSKDFFAGAQPVASAPAAPRRQPGTVLYPGTAVLHHHPATTSSLPAAAPPAPPATALPAATLLPAATSLPAAAASSPAADPPFPAYASECFSDGETMQDRSPDPARPGSRRRRGSAWRAKLSFTNTRRPESRRQRHQSFDSNAVDIAAHPHMCAESPLVSLPTAAPASAQPRASAPRSADASPGAGAGHVGAAGSLAAIDRDFLLTIQRNSALEARRQRRRETHRSTMSFLAAHARPAGDKGSAPPQDHHAPAGPPPIGQPDAYCETAVRPPPAASPEPAAAAAAAATASPPKKPRPTSLDYSDAHIAGSSASARSSHDGPRPRAPTSPHRMAPSEIGHAVVKDSVARAAAAAQRPPLLDIPPLGSPAAVPPVPPVPPSPPQPLRLERPATARARKSPGHAPDAHKHRGSISVVPSAMRSPPPDPPGRDQAARLHWYSMAPASAGLPREPPPRREAPAPDPGPSGLARKFSHPEAQLQGVASALSSPANSPSLFSKSAATLSARMSSDSSRSRLRAHEPGSGKLHYGLGRLFSQSPPSRKPQLHHHARGHSPPQGPEPGDPPELPPQPTSPTVSSLVDDPSARRKIRDQLASSMAFDRLLEEDDGFTMAISLTPTVAGTPLAAPRRA</sequence>
<feature type="compositionally biased region" description="Low complexity" evidence="1">
    <location>
        <begin position="208"/>
        <end position="228"/>
    </location>
</feature>
<feature type="compositionally biased region" description="Low complexity" evidence="1">
    <location>
        <begin position="525"/>
        <end position="553"/>
    </location>
</feature>
<organism evidence="2 3">
    <name type="scientific">Coemansia javaensis</name>
    <dbReference type="NCBI Taxonomy" id="2761396"/>
    <lineage>
        <taxon>Eukaryota</taxon>
        <taxon>Fungi</taxon>
        <taxon>Fungi incertae sedis</taxon>
        <taxon>Zoopagomycota</taxon>
        <taxon>Kickxellomycotina</taxon>
        <taxon>Kickxellomycetes</taxon>
        <taxon>Kickxellales</taxon>
        <taxon>Kickxellaceae</taxon>
        <taxon>Coemansia</taxon>
    </lineage>
</organism>
<feature type="region of interest" description="Disordered" evidence="1">
    <location>
        <begin position="113"/>
        <end position="182"/>
    </location>
</feature>
<evidence type="ECO:0000313" key="3">
    <source>
        <dbReference type="Proteomes" id="UP001140217"/>
    </source>
</evidence>
<feature type="compositionally biased region" description="Low complexity" evidence="1">
    <location>
        <begin position="321"/>
        <end position="335"/>
    </location>
</feature>
<dbReference type="Proteomes" id="UP001140217">
    <property type="component" value="Unassembled WGS sequence"/>
</dbReference>
<dbReference type="AlphaFoldDB" id="A0A9W8H8P9"/>
<evidence type="ECO:0000313" key="2">
    <source>
        <dbReference type="EMBL" id="KAJ2780895.1"/>
    </source>
</evidence>
<evidence type="ECO:0000256" key="1">
    <source>
        <dbReference type="SAM" id="MobiDB-lite"/>
    </source>
</evidence>